<dbReference type="Proteomes" id="UP001186944">
    <property type="component" value="Unassembled WGS sequence"/>
</dbReference>
<keyword evidence="10 13" id="KW-1015">Disulfide bond</keyword>
<dbReference type="PROSITE" id="PS01180">
    <property type="entry name" value="CUB"/>
    <property type="match status" value="3"/>
</dbReference>
<evidence type="ECO:0000256" key="15">
    <source>
        <dbReference type="SAM" id="MobiDB-lite"/>
    </source>
</evidence>
<dbReference type="InterPro" id="IPR000998">
    <property type="entry name" value="MAM_dom"/>
</dbReference>
<dbReference type="InterPro" id="IPR000859">
    <property type="entry name" value="CUB_dom"/>
</dbReference>
<evidence type="ECO:0000259" key="18">
    <source>
        <dbReference type="PROSITE" id="PS50240"/>
    </source>
</evidence>
<dbReference type="SMART" id="SM00042">
    <property type="entry name" value="CUB"/>
    <property type="match status" value="3"/>
</dbReference>
<evidence type="ECO:0000256" key="5">
    <source>
        <dbReference type="ARBA" id="ARBA00022737"/>
    </source>
</evidence>
<keyword evidence="6 14" id="KW-0378">Hydrolase</keyword>
<feature type="region of interest" description="Disordered" evidence="15">
    <location>
        <begin position="35"/>
        <end position="56"/>
    </location>
</feature>
<dbReference type="InterPro" id="IPR033116">
    <property type="entry name" value="TRYPSIN_SER"/>
</dbReference>
<dbReference type="PANTHER" id="PTHR24252:SF11">
    <property type="entry name" value="ATRIAL NATRIURETIC PEPTIDE-CONVERTING ENZYME ISOFORM X1"/>
    <property type="match status" value="1"/>
</dbReference>
<feature type="domain" description="MAM" evidence="17">
    <location>
        <begin position="1190"/>
        <end position="1341"/>
    </location>
</feature>
<comment type="caution">
    <text evidence="20">The sequence shown here is derived from an EMBL/GenBank/DDBJ whole genome shotgun (WGS) entry which is preliminary data.</text>
</comment>
<feature type="disulfide bond" evidence="12">
    <location>
        <begin position="658"/>
        <end position="673"/>
    </location>
</feature>
<dbReference type="SMART" id="SM00020">
    <property type="entry name" value="Tryp_SPc"/>
    <property type="match status" value="1"/>
</dbReference>
<dbReference type="PROSITE" id="PS50068">
    <property type="entry name" value="LDLRA_2"/>
    <property type="match status" value="2"/>
</dbReference>
<dbReference type="SUPFAM" id="SSF50494">
    <property type="entry name" value="Trypsin-like serine proteases"/>
    <property type="match status" value="1"/>
</dbReference>
<dbReference type="SMART" id="SM00137">
    <property type="entry name" value="MAM"/>
    <property type="match status" value="2"/>
</dbReference>
<dbReference type="CDD" id="cd00190">
    <property type="entry name" value="Tryp_SPc"/>
    <property type="match status" value="1"/>
</dbReference>
<evidence type="ECO:0000256" key="9">
    <source>
        <dbReference type="ARBA" id="ARBA00023136"/>
    </source>
</evidence>
<feature type="domain" description="CUB" evidence="16">
    <location>
        <begin position="79"/>
        <end position="196"/>
    </location>
</feature>
<dbReference type="InterPro" id="IPR002172">
    <property type="entry name" value="LDrepeatLR_classA_rpt"/>
</dbReference>
<sequence>MSSLTQLTKTSYMTSLMTSSRASSTSLTTTISSSSLTSTASSTTGNENQNVPNDGINTLTIKDDALSLLNSSMSTFDICEAKNDVYKKSKGYIHSPKFQDQMNYPYNRDCAIRLITDPQKRFHLEFEHFDVEYHTSCSWDSVMIYDGPDISSSLVLKACGNNIPGNVTASGPIVVVRFISDHVVNRRGFKIKFKTIKASLQPETSPIYTTSKSPSSTPVITTPLLPSSTNHTSTSPTTIFKTTDSPHSVIPKDVVMDTRLFRIDIENTPYLNISSPGYTEGMNYPTSLQSQLTILNHYNKTLHIEITFLQLEFHVTCAWDSLTLYGGLTKSSNLVGRLCGKIYTPKIYTVNSSLVIHFKSDSIIPDRGFSLTINSEHSSTRPPSSSSITTLSTKTTSIPILTTTATPKTSTTMTTTRPKPLFPSTTSAHQTVSMSTTTTGLNSASLSTNQDSSETATTRKTTTTTTMLPLECSGVSAQLTSPYGFVTSPGFDDGKMYPSNIECSWVIGANSGMVVEMNFEHLDLEPSTDCKWDSVTIYDGLSSNETVLGTFCGSSTPDTLTSSTNGGVFIYFKTDRVIEKTGFKLAFTEKYITLPTPDPVTCSLGQSTCAAGQCIQSEWMCDGEIDCPGGDDEVNCGQCPNDQFRCMNGQCVPIIFKCDGKTDCSDGSDEKQCLRFKNTSDELQVLYSGKWLPVCTKDTWSHNISNSICKKLSYSSVRNVSSSLSNNLLFMTLRNDANDDLAEDKLTNLRSLFEPSTYCPGHQAVHVSCMNNNCGRRSTSLISPYIIGGSISYAGQWPWMVAIKSGVNFLCGGALVSEFWVVTAAHCIESVHLTPQFITVVTGSVFWNTQTADNEIRVVHIVIHPEHSFIYNADIALLRLQKKVIFNDLVRPLCLDHMFGEVNQHSLCYTSGWGVISMSNFHSTELPSTLRHAKMRIWSHSKCRNSYGSKIKDTMLCAGYHFGEIDTCKGDSGGPLMCKVHDNRWVLAGVTSWGETPCGQMNKPGVYTSVKHYNAWINDVTAPVEEAINCTFEDTNICMYQDISTTSFMWIRAQGGVSTSMKPTKDNTYKNESGHYLYTEVPYVGKETDKAVLLLPGNKSIDTIKCLKFAVMFVGTSNIVLEVVAFVDGKDSVLWKMSAGILNWHSTGVTLQRNSTNVRIIATQGVHSHSGVAIDDIKLLDGECPSSSKHSCDFNGGHFCSFRQSTDDVYDWIILQTNQSYKNDLSACLTAESKETNTKVKILSPTISTSLPLCLKFRYQMCIKGELSVQTNVEFDQHVIFLGSVWKEKWIIDTCSSWVYESLTLPARTYNYSITFEGSILGKTGKMCIDDVAILNGDCLT</sequence>
<feature type="compositionally biased region" description="Polar residues" evidence="15">
    <location>
        <begin position="423"/>
        <end position="454"/>
    </location>
</feature>
<evidence type="ECO:0000256" key="10">
    <source>
        <dbReference type="ARBA" id="ARBA00023157"/>
    </source>
</evidence>
<feature type="disulfide bond" evidence="13">
    <location>
        <begin position="695"/>
        <end position="759"/>
    </location>
</feature>
<dbReference type="Gene3D" id="3.10.250.10">
    <property type="entry name" value="SRCR-like domain"/>
    <property type="match status" value="1"/>
</dbReference>
<evidence type="ECO:0000256" key="7">
    <source>
        <dbReference type="ARBA" id="ARBA00022825"/>
    </source>
</evidence>
<feature type="disulfide bond" evidence="12">
    <location>
        <begin position="646"/>
        <end position="664"/>
    </location>
</feature>
<dbReference type="SUPFAM" id="SSF49899">
    <property type="entry name" value="Concanavalin A-like lectins/glucanases"/>
    <property type="match status" value="2"/>
</dbReference>
<dbReference type="Pfam" id="PF00089">
    <property type="entry name" value="Trypsin"/>
    <property type="match status" value="1"/>
</dbReference>
<keyword evidence="21" id="KW-1185">Reference proteome</keyword>
<dbReference type="FunFam" id="2.60.120.290:FF:000013">
    <property type="entry name" value="Membrane frizzled-related protein"/>
    <property type="match status" value="1"/>
</dbReference>
<evidence type="ECO:0000256" key="2">
    <source>
        <dbReference type="ARBA" id="ARBA00009939"/>
    </source>
</evidence>
<dbReference type="SMART" id="SM00192">
    <property type="entry name" value="LDLa"/>
    <property type="match status" value="2"/>
</dbReference>
<evidence type="ECO:0000256" key="11">
    <source>
        <dbReference type="ARBA" id="ARBA00023180"/>
    </source>
</evidence>
<dbReference type="InterPro" id="IPR035914">
    <property type="entry name" value="Sperma_CUB_dom_sf"/>
</dbReference>
<dbReference type="SUPFAM" id="SSF56487">
    <property type="entry name" value="SRCR-like"/>
    <property type="match status" value="1"/>
</dbReference>
<evidence type="ECO:0000256" key="13">
    <source>
        <dbReference type="PROSITE-ProRule" id="PRU00196"/>
    </source>
</evidence>
<dbReference type="Pfam" id="PF00057">
    <property type="entry name" value="Ldl_recept_a"/>
    <property type="match status" value="2"/>
</dbReference>
<dbReference type="EMBL" id="VSWD01000013">
    <property type="protein sequence ID" value="KAK3084412.1"/>
    <property type="molecule type" value="Genomic_DNA"/>
</dbReference>
<feature type="domain" description="Peptidase S1" evidence="18">
    <location>
        <begin position="786"/>
        <end position="1022"/>
    </location>
</feature>
<dbReference type="CDD" id="cd00041">
    <property type="entry name" value="CUB"/>
    <property type="match status" value="3"/>
</dbReference>
<comment type="subcellular location">
    <subcellularLocation>
        <location evidence="1">Membrane</location>
        <topology evidence="1">Single-pass membrane protein</topology>
    </subcellularLocation>
</comment>
<protein>
    <submittedName>
        <fullName evidence="20">Uncharacterized protein</fullName>
    </submittedName>
</protein>
<dbReference type="FunFam" id="2.40.10.10:FF:000003">
    <property type="entry name" value="Transmembrane serine protease 3"/>
    <property type="match status" value="1"/>
</dbReference>
<dbReference type="PANTHER" id="PTHR24252">
    <property type="entry name" value="ACROSIN-RELATED"/>
    <property type="match status" value="1"/>
</dbReference>
<dbReference type="PRINTS" id="PR00722">
    <property type="entry name" value="CHYMOTRYPSIN"/>
</dbReference>
<dbReference type="SUPFAM" id="SSF49854">
    <property type="entry name" value="Spermadhesin, CUB domain"/>
    <property type="match status" value="3"/>
</dbReference>
<accession>A0AA89BKH4</accession>
<dbReference type="Pfam" id="PF15494">
    <property type="entry name" value="SRCR_2"/>
    <property type="match status" value="1"/>
</dbReference>
<dbReference type="GO" id="GO:0006508">
    <property type="term" value="P:proteolysis"/>
    <property type="evidence" value="ECO:0007669"/>
    <property type="project" value="UniProtKB-KW"/>
</dbReference>
<feature type="domain" description="CUB" evidence="16">
    <location>
        <begin position="472"/>
        <end position="590"/>
    </location>
</feature>
<feature type="compositionally biased region" description="Low complexity" evidence="15">
    <location>
        <begin position="35"/>
        <end position="44"/>
    </location>
</feature>
<feature type="disulfide bond" evidence="12">
    <location>
        <begin position="602"/>
        <end position="614"/>
    </location>
</feature>
<evidence type="ECO:0000313" key="21">
    <source>
        <dbReference type="Proteomes" id="UP001186944"/>
    </source>
</evidence>
<feature type="domain" description="CUB" evidence="16">
    <location>
        <begin position="267"/>
        <end position="376"/>
    </location>
</feature>
<keyword evidence="5" id="KW-0677">Repeat</keyword>
<feature type="region of interest" description="Disordered" evidence="15">
    <location>
        <begin position="402"/>
        <end position="462"/>
    </location>
</feature>
<evidence type="ECO:0000256" key="6">
    <source>
        <dbReference type="ARBA" id="ARBA00022801"/>
    </source>
</evidence>
<feature type="compositionally biased region" description="Polar residues" evidence="15">
    <location>
        <begin position="45"/>
        <end position="56"/>
    </location>
</feature>
<dbReference type="Gene3D" id="2.40.10.10">
    <property type="entry name" value="Trypsin-like serine proteases"/>
    <property type="match status" value="1"/>
</dbReference>
<dbReference type="Gene3D" id="2.60.120.290">
    <property type="entry name" value="Spermadhesin, CUB domain"/>
    <property type="match status" value="3"/>
</dbReference>
<reference evidence="20" key="1">
    <citation type="submission" date="2019-08" db="EMBL/GenBank/DDBJ databases">
        <title>The improved chromosome-level genome for the pearl oyster Pinctada fucata martensii using PacBio sequencing and Hi-C.</title>
        <authorList>
            <person name="Zheng Z."/>
        </authorList>
    </citation>
    <scope>NUCLEOTIDE SEQUENCE</scope>
    <source>
        <strain evidence="20">ZZ-2019</strain>
        <tissue evidence="20">Adductor muscle</tissue>
    </source>
</reference>
<dbReference type="InterPro" id="IPR001190">
    <property type="entry name" value="SRCR"/>
</dbReference>
<proteinExistence type="inferred from homology"/>
<evidence type="ECO:0000256" key="12">
    <source>
        <dbReference type="PROSITE-ProRule" id="PRU00124"/>
    </source>
</evidence>
<dbReference type="PROSITE" id="PS50287">
    <property type="entry name" value="SRCR_2"/>
    <property type="match status" value="1"/>
</dbReference>
<dbReference type="InterPro" id="IPR018114">
    <property type="entry name" value="TRYPSIN_HIS"/>
</dbReference>
<dbReference type="PROSITE" id="PS50240">
    <property type="entry name" value="TRYPSIN_DOM"/>
    <property type="match status" value="1"/>
</dbReference>
<feature type="domain" description="SRCR" evidence="19">
    <location>
        <begin position="662"/>
        <end position="770"/>
    </location>
</feature>
<dbReference type="InterPro" id="IPR013320">
    <property type="entry name" value="ConA-like_dom_sf"/>
</dbReference>
<comment type="caution">
    <text evidence="13">Lacks conserved residue(s) required for the propagation of feature annotation.</text>
</comment>
<feature type="compositionally biased region" description="Low complexity" evidence="15">
    <location>
        <begin position="402"/>
        <end position="416"/>
    </location>
</feature>
<feature type="disulfide bond" evidence="12">
    <location>
        <begin position="621"/>
        <end position="636"/>
    </location>
</feature>
<dbReference type="PROSITE" id="PS00134">
    <property type="entry name" value="TRYPSIN_HIS"/>
    <property type="match status" value="1"/>
</dbReference>
<feature type="disulfide bond" evidence="12">
    <location>
        <begin position="609"/>
        <end position="627"/>
    </location>
</feature>
<dbReference type="SUPFAM" id="SSF57424">
    <property type="entry name" value="LDL receptor-like module"/>
    <property type="match status" value="2"/>
</dbReference>
<dbReference type="PROSITE" id="PS50060">
    <property type="entry name" value="MAM_2"/>
    <property type="match status" value="2"/>
</dbReference>
<dbReference type="PROSITE" id="PS01209">
    <property type="entry name" value="LDLRA_1"/>
    <property type="match status" value="1"/>
</dbReference>
<dbReference type="GO" id="GO:0016020">
    <property type="term" value="C:membrane"/>
    <property type="evidence" value="ECO:0007669"/>
    <property type="project" value="UniProtKB-SubCell"/>
</dbReference>
<dbReference type="InterPro" id="IPR036055">
    <property type="entry name" value="LDL_receptor-like_sf"/>
</dbReference>
<dbReference type="Pfam" id="PF00431">
    <property type="entry name" value="CUB"/>
    <property type="match status" value="3"/>
</dbReference>
<dbReference type="Pfam" id="PF00629">
    <property type="entry name" value="MAM"/>
    <property type="match status" value="2"/>
</dbReference>
<evidence type="ECO:0000256" key="4">
    <source>
        <dbReference type="ARBA" id="ARBA00022692"/>
    </source>
</evidence>
<evidence type="ECO:0000313" key="20">
    <source>
        <dbReference type="EMBL" id="KAK3084412.1"/>
    </source>
</evidence>
<dbReference type="Gene3D" id="4.10.400.10">
    <property type="entry name" value="Low-density Lipoprotein Receptor"/>
    <property type="match status" value="2"/>
</dbReference>
<dbReference type="InterPro" id="IPR036772">
    <property type="entry name" value="SRCR-like_dom_sf"/>
</dbReference>
<dbReference type="InterPro" id="IPR001254">
    <property type="entry name" value="Trypsin_dom"/>
</dbReference>
<dbReference type="GO" id="GO:0009566">
    <property type="term" value="P:fertilization"/>
    <property type="evidence" value="ECO:0007669"/>
    <property type="project" value="UniProtKB-ARBA"/>
</dbReference>
<keyword evidence="4" id="KW-0812">Transmembrane</keyword>
<evidence type="ECO:0000256" key="8">
    <source>
        <dbReference type="ARBA" id="ARBA00022989"/>
    </source>
</evidence>
<keyword evidence="11" id="KW-0325">Glycoprotein</keyword>
<keyword evidence="9" id="KW-0472">Membrane</keyword>
<dbReference type="CDD" id="cd00112">
    <property type="entry name" value="LDLa"/>
    <property type="match status" value="2"/>
</dbReference>
<evidence type="ECO:0000259" key="17">
    <source>
        <dbReference type="PROSITE" id="PS50060"/>
    </source>
</evidence>
<keyword evidence="3 14" id="KW-0645">Protease</keyword>
<dbReference type="CDD" id="cd06263">
    <property type="entry name" value="MAM"/>
    <property type="match status" value="1"/>
</dbReference>
<comment type="similarity">
    <text evidence="2">Belongs to the LDLR family.</text>
</comment>
<keyword evidence="7 14" id="KW-0720">Serine protease</keyword>
<evidence type="ECO:0000259" key="16">
    <source>
        <dbReference type="PROSITE" id="PS01180"/>
    </source>
</evidence>
<dbReference type="InterPro" id="IPR023415">
    <property type="entry name" value="LDLR_class-A_CS"/>
</dbReference>
<dbReference type="GO" id="GO:0004252">
    <property type="term" value="F:serine-type endopeptidase activity"/>
    <property type="evidence" value="ECO:0007669"/>
    <property type="project" value="InterPro"/>
</dbReference>
<evidence type="ECO:0000256" key="14">
    <source>
        <dbReference type="RuleBase" id="RU363034"/>
    </source>
</evidence>
<dbReference type="InterPro" id="IPR043504">
    <property type="entry name" value="Peptidase_S1_PA_chymotrypsin"/>
</dbReference>
<dbReference type="InterPro" id="IPR009003">
    <property type="entry name" value="Peptidase_S1_PA"/>
</dbReference>
<evidence type="ECO:0000256" key="3">
    <source>
        <dbReference type="ARBA" id="ARBA00022670"/>
    </source>
</evidence>
<dbReference type="Gene3D" id="2.60.120.200">
    <property type="match status" value="2"/>
</dbReference>
<feature type="domain" description="MAM" evidence="17">
    <location>
        <begin position="1028"/>
        <end position="1186"/>
    </location>
</feature>
<name>A0AA89BKH4_PINIB</name>
<dbReference type="FunFam" id="2.60.120.290:FF:000005">
    <property type="entry name" value="Procollagen C-endopeptidase enhancer 1"/>
    <property type="match status" value="1"/>
</dbReference>
<keyword evidence="8" id="KW-1133">Transmembrane helix</keyword>
<evidence type="ECO:0000256" key="1">
    <source>
        <dbReference type="ARBA" id="ARBA00004167"/>
    </source>
</evidence>
<feature type="disulfide bond" evidence="12">
    <location>
        <begin position="639"/>
        <end position="651"/>
    </location>
</feature>
<dbReference type="InterPro" id="IPR001314">
    <property type="entry name" value="Peptidase_S1A"/>
</dbReference>
<gene>
    <name evidence="20" type="ORF">FSP39_013139</name>
</gene>
<evidence type="ECO:0000259" key="19">
    <source>
        <dbReference type="PROSITE" id="PS50287"/>
    </source>
</evidence>
<dbReference type="PROSITE" id="PS00135">
    <property type="entry name" value="TRYPSIN_SER"/>
    <property type="match status" value="1"/>
</dbReference>
<organism evidence="20 21">
    <name type="scientific">Pinctada imbricata</name>
    <name type="common">Atlantic pearl-oyster</name>
    <name type="synonym">Pinctada martensii</name>
    <dbReference type="NCBI Taxonomy" id="66713"/>
    <lineage>
        <taxon>Eukaryota</taxon>
        <taxon>Metazoa</taxon>
        <taxon>Spiralia</taxon>
        <taxon>Lophotrochozoa</taxon>
        <taxon>Mollusca</taxon>
        <taxon>Bivalvia</taxon>
        <taxon>Autobranchia</taxon>
        <taxon>Pteriomorphia</taxon>
        <taxon>Pterioida</taxon>
        <taxon>Pterioidea</taxon>
        <taxon>Pteriidae</taxon>
        <taxon>Pinctada</taxon>
    </lineage>
</organism>
<dbReference type="FunFam" id="4.10.400.10:FF:000024">
    <property type="entry name" value="Low-density lipoprotein RecePtor related"/>
    <property type="match status" value="1"/>
</dbReference>